<reference evidence="3 4" key="1">
    <citation type="submission" date="2019-08" db="EMBL/GenBank/DDBJ databases">
        <authorList>
            <person name="Peeters C."/>
        </authorList>
    </citation>
    <scope>NUCLEOTIDE SEQUENCE [LARGE SCALE GENOMIC DNA]</scope>
    <source>
        <strain evidence="3 4">LMG 30175</strain>
    </source>
</reference>
<evidence type="ECO:0000313" key="4">
    <source>
        <dbReference type="Proteomes" id="UP000414233"/>
    </source>
</evidence>
<organism evidence="3 4">
    <name type="scientific">Pandoraea terrae</name>
    <dbReference type="NCBI Taxonomy" id="1537710"/>
    <lineage>
        <taxon>Bacteria</taxon>
        <taxon>Pseudomonadati</taxon>
        <taxon>Pseudomonadota</taxon>
        <taxon>Betaproteobacteria</taxon>
        <taxon>Burkholderiales</taxon>
        <taxon>Burkholderiaceae</taxon>
        <taxon>Pandoraea</taxon>
    </lineage>
</organism>
<feature type="signal peptide" evidence="2">
    <location>
        <begin position="1"/>
        <end position="38"/>
    </location>
</feature>
<keyword evidence="4" id="KW-1185">Reference proteome</keyword>
<gene>
    <name evidence="3" type="ORF">PTE30175_05008</name>
</gene>
<dbReference type="EMBL" id="CABPRZ010000032">
    <property type="protein sequence ID" value="VVE56593.1"/>
    <property type="molecule type" value="Genomic_DNA"/>
</dbReference>
<keyword evidence="2" id="KW-0732">Signal</keyword>
<dbReference type="AlphaFoldDB" id="A0A5E4Z8S3"/>
<proteinExistence type="predicted"/>
<evidence type="ECO:0000256" key="2">
    <source>
        <dbReference type="SAM" id="SignalP"/>
    </source>
</evidence>
<evidence type="ECO:0000256" key="1">
    <source>
        <dbReference type="SAM" id="MobiDB-lite"/>
    </source>
</evidence>
<dbReference type="Proteomes" id="UP000414233">
    <property type="component" value="Unassembled WGS sequence"/>
</dbReference>
<name>A0A5E4Z8S3_9BURK</name>
<protein>
    <recommendedName>
        <fullName evidence="5">Lipoprotein</fullName>
    </recommendedName>
</protein>
<feature type="compositionally biased region" description="Low complexity" evidence="1">
    <location>
        <begin position="125"/>
        <end position="143"/>
    </location>
</feature>
<dbReference type="RefSeq" id="WP_150699750.1">
    <property type="nucleotide sequence ID" value="NZ_CABPRZ010000032.1"/>
</dbReference>
<dbReference type="InterPro" id="IPR022053">
    <property type="entry name" value="DUF3613"/>
</dbReference>
<dbReference type="OrthoDB" id="8797260at2"/>
<sequence>MMHEDSCEPTAANRSCAPSVLRALCVMAMFSASAMAMAQAQGSAPLTVPRAQTRDLPLGEQTSALLRLQASGDVAGPGLPILGAEATWAYTRYMDSFKYRIPVFYGNMVGNGGGNSGGGGGGDSSGASPSTAGVATAAASATQ</sequence>
<feature type="region of interest" description="Disordered" evidence="1">
    <location>
        <begin position="116"/>
        <end position="143"/>
    </location>
</feature>
<feature type="chain" id="PRO_5022718573" description="Lipoprotein" evidence="2">
    <location>
        <begin position="39"/>
        <end position="143"/>
    </location>
</feature>
<accession>A0A5E4Z8S3</accession>
<dbReference type="Pfam" id="PF12266">
    <property type="entry name" value="DUF3613"/>
    <property type="match status" value="1"/>
</dbReference>
<evidence type="ECO:0000313" key="3">
    <source>
        <dbReference type="EMBL" id="VVE56593.1"/>
    </source>
</evidence>
<evidence type="ECO:0008006" key="5">
    <source>
        <dbReference type="Google" id="ProtNLM"/>
    </source>
</evidence>